<comment type="similarity">
    <text evidence="1">Belongs to the fungal fucose-specific lectin family.</text>
</comment>
<feature type="region of interest" description="Disordered" evidence="2">
    <location>
        <begin position="80"/>
        <end position="127"/>
    </location>
</feature>
<sequence length="432" mass="47553">MSSEQIMADQDLGSAPEVVNLGLPSLHDVSPEVLHAPESEPGLRDNQNEPDLNIGLEPPKGKIWRMKRRTFMIVLGNVNNGASKSTKSKPKGSSTSTDPSPLPTSSSTHAPSVTITTSISSSPAPTPIRRNTPLAAVSWNTSNVQLFYKHTDGGIRLQENNGLQWGEQSPQITKPKDDSGLAAIGWLEGEVRQVRVYTASENNALMESAWNSSGNLWFNHDISTGNGIAPLAAGSQLTAFTWFENGVGRDIRVYYQGQDGYIREAAWNGTKGWWKGDSPTIQDFPRARSGTGLSFVSFPDTNEREAKLFYQNMDGKLRSYDYKPAATWVESWQNSTTDHGSIPNGTHLTAVLDTYGDMILRIYFIRDGKLVEIWWRKKDGWNSSNMHDAAAPGASAVSSSNDVHVFFQVKTEYLSALDLNRIAGEWQFTGVI</sequence>
<name>A0A2T6ZDC2_TUBBO</name>
<dbReference type="Pfam" id="PF07938">
    <property type="entry name" value="Fungal_lectin"/>
    <property type="match status" value="1"/>
</dbReference>
<dbReference type="OrthoDB" id="407298at2759"/>
<organism evidence="3 4">
    <name type="scientific">Tuber borchii</name>
    <name type="common">White truffle</name>
    <dbReference type="NCBI Taxonomy" id="42251"/>
    <lineage>
        <taxon>Eukaryota</taxon>
        <taxon>Fungi</taxon>
        <taxon>Dikarya</taxon>
        <taxon>Ascomycota</taxon>
        <taxon>Pezizomycotina</taxon>
        <taxon>Pezizomycetes</taxon>
        <taxon>Pezizales</taxon>
        <taxon>Tuberaceae</taxon>
        <taxon>Tuber</taxon>
    </lineage>
</organism>
<evidence type="ECO:0008006" key="5">
    <source>
        <dbReference type="Google" id="ProtNLM"/>
    </source>
</evidence>
<feature type="region of interest" description="Disordered" evidence="2">
    <location>
        <begin position="35"/>
        <end position="59"/>
    </location>
</feature>
<feature type="compositionally biased region" description="Low complexity" evidence="2">
    <location>
        <begin position="91"/>
        <end position="123"/>
    </location>
</feature>
<gene>
    <name evidence="3" type="ORF">B9Z19DRAFT_1135119</name>
</gene>
<dbReference type="Gene3D" id="2.120.10.70">
    <property type="entry name" value="Fucose-specific lectin"/>
    <property type="match status" value="1"/>
</dbReference>
<keyword evidence="4" id="KW-1185">Reference proteome</keyword>
<comment type="caution">
    <text evidence="3">The sequence shown here is derived from an EMBL/GenBank/DDBJ whole genome shotgun (WGS) entry which is preliminary data.</text>
</comment>
<reference evidence="3 4" key="1">
    <citation type="submission" date="2017-04" db="EMBL/GenBank/DDBJ databases">
        <title>Draft genome sequence of Tuber borchii Vittad., a whitish edible truffle.</title>
        <authorList>
            <consortium name="DOE Joint Genome Institute"/>
            <person name="Murat C."/>
            <person name="Kuo A."/>
            <person name="Barry K.W."/>
            <person name="Clum A."/>
            <person name="Dockter R.B."/>
            <person name="Fauchery L."/>
            <person name="Iotti M."/>
            <person name="Kohler A."/>
            <person name="Labutti K."/>
            <person name="Lindquist E.A."/>
            <person name="Lipzen A."/>
            <person name="Ohm R.A."/>
            <person name="Wang M."/>
            <person name="Grigoriev I.V."/>
            <person name="Zambonelli A."/>
            <person name="Martin F.M."/>
        </authorList>
    </citation>
    <scope>NUCLEOTIDE SEQUENCE [LARGE SCALE GENOMIC DNA]</scope>
    <source>
        <strain evidence="3 4">Tbo3840</strain>
    </source>
</reference>
<evidence type="ECO:0000313" key="3">
    <source>
        <dbReference type="EMBL" id="PUU73446.1"/>
    </source>
</evidence>
<feature type="compositionally biased region" description="Basic and acidic residues" evidence="2">
    <location>
        <begin position="35"/>
        <end position="47"/>
    </location>
</feature>
<evidence type="ECO:0000256" key="1">
    <source>
        <dbReference type="ARBA" id="ARBA00009042"/>
    </source>
</evidence>
<dbReference type="AlphaFoldDB" id="A0A2T6ZDC2"/>
<protein>
    <recommendedName>
        <fullName evidence="5">Fucose-specific lectin</fullName>
    </recommendedName>
</protein>
<accession>A0A2T6ZDC2</accession>
<dbReference type="Proteomes" id="UP000244722">
    <property type="component" value="Unassembled WGS sequence"/>
</dbReference>
<evidence type="ECO:0000313" key="4">
    <source>
        <dbReference type="Proteomes" id="UP000244722"/>
    </source>
</evidence>
<proteinExistence type="inferred from homology"/>
<dbReference type="SUPFAM" id="SSF89372">
    <property type="entry name" value="Fucose-specific lectin"/>
    <property type="match status" value="1"/>
</dbReference>
<dbReference type="EMBL" id="NESQ01000375">
    <property type="protein sequence ID" value="PUU73446.1"/>
    <property type="molecule type" value="Genomic_DNA"/>
</dbReference>
<evidence type="ECO:0000256" key="2">
    <source>
        <dbReference type="SAM" id="MobiDB-lite"/>
    </source>
</evidence>
<dbReference type="InterPro" id="IPR012475">
    <property type="entry name" value="Fungal_lectin"/>
</dbReference>